<dbReference type="FunFam" id="3.60.40.10:FF:000041">
    <property type="entry name" value="Protein phosphatase 2C 51"/>
    <property type="match status" value="1"/>
</dbReference>
<keyword evidence="8 12" id="KW-0904">Protein phosphatase</keyword>
<evidence type="ECO:0000256" key="8">
    <source>
        <dbReference type="ARBA" id="ARBA00022912"/>
    </source>
</evidence>
<dbReference type="AlphaFoldDB" id="A0A843UPP8"/>
<dbReference type="CDD" id="cd00143">
    <property type="entry name" value="PP2Cc"/>
    <property type="match status" value="1"/>
</dbReference>
<evidence type="ECO:0000256" key="7">
    <source>
        <dbReference type="ARBA" id="ARBA00022842"/>
    </source>
</evidence>
<comment type="cofactor">
    <cofactor evidence="2">
        <name>Mg(2+)</name>
        <dbReference type="ChEBI" id="CHEBI:18420"/>
    </cofactor>
</comment>
<comment type="catalytic activity">
    <reaction evidence="10">
        <text>O-phospho-L-seryl-[protein] + H2O = L-seryl-[protein] + phosphate</text>
        <dbReference type="Rhea" id="RHEA:20629"/>
        <dbReference type="Rhea" id="RHEA-COMP:9863"/>
        <dbReference type="Rhea" id="RHEA-COMP:11604"/>
        <dbReference type="ChEBI" id="CHEBI:15377"/>
        <dbReference type="ChEBI" id="CHEBI:29999"/>
        <dbReference type="ChEBI" id="CHEBI:43474"/>
        <dbReference type="ChEBI" id="CHEBI:83421"/>
        <dbReference type="EC" id="3.1.3.16"/>
    </reaction>
</comment>
<name>A0A843UPP8_COLES</name>
<dbReference type="EC" id="3.1.3.16" evidence="4"/>
<comment type="catalytic activity">
    <reaction evidence="11">
        <text>O-phospho-L-threonyl-[protein] + H2O = L-threonyl-[protein] + phosphate</text>
        <dbReference type="Rhea" id="RHEA:47004"/>
        <dbReference type="Rhea" id="RHEA-COMP:11060"/>
        <dbReference type="Rhea" id="RHEA-COMP:11605"/>
        <dbReference type="ChEBI" id="CHEBI:15377"/>
        <dbReference type="ChEBI" id="CHEBI:30013"/>
        <dbReference type="ChEBI" id="CHEBI:43474"/>
        <dbReference type="ChEBI" id="CHEBI:61977"/>
        <dbReference type="EC" id="3.1.3.16"/>
    </reaction>
</comment>
<evidence type="ECO:0000256" key="12">
    <source>
        <dbReference type="RuleBase" id="RU003465"/>
    </source>
</evidence>
<dbReference type="PROSITE" id="PS01032">
    <property type="entry name" value="PPM_1"/>
    <property type="match status" value="1"/>
</dbReference>
<evidence type="ECO:0000256" key="4">
    <source>
        <dbReference type="ARBA" id="ARBA00013081"/>
    </source>
</evidence>
<keyword evidence="16" id="KW-1185">Reference proteome</keyword>
<feature type="compositionally biased region" description="Basic and acidic residues" evidence="13">
    <location>
        <begin position="17"/>
        <end position="26"/>
    </location>
</feature>
<dbReference type="SMART" id="SM00331">
    <property type="entry name" value="PP2C_SIG"/>
    <property type="match status" value="1"/>
</dbReference>
<feature type="domain" description="PPM-type phosphatase" evidence="14">
    <location>
        <begin position="107"/>
        <end position="381"/>
    </location>
</feature>
<evidence type="ECO:0000256" key="11">
    <source>
        <dbReference type="ARBA" id="ARBA00048336"/>
    </source>
</evidence>
<reference evidence="15" key="1">
    <citation type="submission" date="2017-07" db="EMBL/GenBank/DDBJ databases">
        <title>Taro Niue Genome Assembly and Annotation.</title>
        <authorList>
            <person name="Atibalentja N."/>
            <person name="Keating K."/>
            <person name="Fields C.J."/>
        </authorList>
    </citation>
    <scope>NUCLEOTIDE SEQUENCE</scope>
    <source>
        <strain evidence="15">Niue_2</strain>
        <tissue evidence="15">Leaf</tissue>
    </source>
</reference>
<dbReference type="PANTHER" id="PTHR47992">
    <property type="entry name" value="PROTEIN PHOSPHATASE"/>
    <property type="match status" value="1"/>
</dbReference>
<comment type="caution">
    <text evidence="15">The sequence shown here is derived from an EMBL/GenBank/DDBJ whole genome shotgun (WGS) entry which is preliminary data.</text>
</comment>
<dbReference type="OrthoDB" id="10264738at2759"/>
<protein>
    <recommendedName>
        <fullName evidence="4">protein-serine/threonine phosphatase</fullName>
        <ecNumber evidence="4">3.1.3.16</ecNumber>
    </recommendedName>
</protein>
<dbReference type="EMBL" id="NMUH01000717">
    <property type="protein sequence ID" value="MQL83784.1"/>
    <property type="molecule type" value="Genomic_DNA"/>
</dbReference>
<feature type="region of interest" description="Disordered" evidence="13">
    <location>
        <begin position="1"/>
        <end position="111"/>
    </location>
</feature>
<dbReference type="InterPro" id="IPR015655">
    <property type="entry name" value="PP2C"/>
</dbReference>
<dbReference type="SMART" id="SM00332">
    <property type="entry name" value="PP2Cc"/>
    <property type="match status" value="1"/>
</dbReference>
<comment type="cofactor">
    <cofactor evidence="1">
        <name>Mn(2+)</name>
        <dbReference type="ChEBI" id="CHEBI:29035"/>
    </cofactor>
</comment>
<proteinExistence type="inferred from homology"/>
<evidence type="ECO:0000256" key="13">
    <source>
        <dbReference type="SAM" id="MobiDB-lite"/>
    </source>
</evidence>
<evidence type="ECO:0000256" key="6">
    <source>
        <dbReference type="ARBA" id="ARBA00022801"/>
    </source>
</evidence>
<organism evidence="15 16">
    <name type="scientific">Colocasia esculenta</name>
    <name type="common">Wild taro</name>
    <name type="synonym">Arum esculentum</name>
    <dbReference type="NCBI Taxonomy" id="4460"/>
    <lineage>
        <taxon>Eukaryota</taxon>
        <taxon>Viridiplantae</taxon>
        <taxon>Streptophyta</taxon>
        <taxon>Embryophyta</taxon>
        <taxon>Tracheophyta</taxon>
        <taxon>Spermatophyta</taxon>
        <taxon>Magnoliopsida</taxon>
        <taxon>Liliopsida</taxon>
        <taxon>Araceae</taxon>
        <taxon>Aroideae</taxon>
        <taxon>Colocasieae</taxon>
        <taxon>Colocasia</taxon>
    </lineage>
</organism>
<evidence type="ECO:0000256" key="2">
    <source>
        <dbReference type="ARBA" id="ARBA00001946"/>
    </source>
</evidence>
<gene>
    <name evidence="15" type="ORF">Taro_016260</name>
</gene>
<evidence type="ECO:0000256" key="10">
    <source>
        <dbReference type="ARBA" id="ARBA00047761"/>
    </source>
</evidence>
<evidence type="ECO:0000256" key="9">
    <source>
        <dbReference type="ARBA" id="ARBA00023211"/>
    </source>
</evidence>
<evidence type="ECO:0000259" key="14">
    <source>
        <dbReference type="PROSITE" id="PS51746"/>
    </source>
</evidence>
<keyword evidence="5" id="KW-0479">Metal-binding</keyword>
<accession>A0A843UPP8</accession>
<dbReference type="Proteomes" id="UP000652761">
    <property type="component" value="Unassembled WGS sequence"/>
</dbReference>
<dbReference type="InterPro" id="IPR001932">
    <property type="entry name" value="PPM-type_phosphatase-like_dom"/>
</dbReference>
<keyword evidence="9" id="KW-0464">Manganese</keyword>
<dbReference type="GO" id="GO:0004722">
    <property type="term" value="F:protein serine/threonine phosphatase activity"/>
    <property type="evidence" value="ECO:0007669"/>
    <property type="project" value="UniProtKB-EC"/>
</dbReference>
<evidence type="ECO:0000256" key="3">
    <source>
        <dbReference type="ARBA" id="ARBA00006702"/>
    </source>
</evidence>
<feature type="compositionally biased region" description="Low complexity" evidence="13">
    <location>
        <begin position="46"/>
        <end position="87"/>
    </location>
</feature>
<comment type="similarity">
    <text evidence="3 12">Belongs to the PP2C family.</text>
</comment>
<dbReference type="InterPro" id="IPR036457">
    <property type="entry name" value="PPM-type-like_dom_sf"/>
</dbReference>
<evidence type="ECO:0000313" key="16">
    <source>
        <dbReference type="Proteomes" id="UP000652761"/>
    </source>
</evidence>
<dbReference type="InterPro" id="IPR000222">
    <property type="entry name" value="PP2C_BS"/>
</dbReference>
<evidence type="ECO:0000256" key="5">
    <source>
        <dbReference type="ARBA" id="ARBA00022723"/>
    </source>
</evidence>
<dbReference type="PROSITE" id="PS51746">
    <property type="entry name" value="PPM_2"/>
    <property type="match status" value="1"/>
</dbReference>
<evidence type="ECO:0000256" key="1">
    <source>
        <dbReference type="ARBA" id="ARBA00001936"/>
    </source>
</evidence>
<keyword evidence="7" id="KW-0460">Magnesium</keyword>
<dbReference type="GO" id="GO:0046872">
    <property type="term" value="F:metal ion binding"/>
    <property type="evidence" value="ECO:0007669"/>
    <property type="project" value="UniProtKB-KW"/>
</dbReference>
<dbReference type="SUPFAM" id="SSF81606">
    <property type="entry name" value="PP2C-like"/>
    <property type="match status" value="1"/>
</dbReference>
<sequence length="387" mass="40237">MEGCCGRKAKSARRRRLEILRLRGVELENGFGRGKRAKDGGGSGGDSSESTVESNSSVSSTAVATSSTSCSSSPSSSSSLSPQSEPEVAPDVGGGGEPRGSSPPCVSHGSVSVIGRRREMEDAVAVAPGFAAPAGGRPYDFFGVYDGHGGARVAEACRERLHVVLAAEAEVRVGAAGEGWREAMAACFHRVDGEVVRRAETGPASERMVGSTAVVAVVGAGRIVVANCGDSRAVLSRSGVAVPLSSDHKPDRPDELERVEAAGGRVINWDGYRVLGVLATSRSIGDLYLKPYVTSEPEVTVTERTGRDEFLILASDGLWDVVSNEVACSVTRRCLAGRLPLAVAAARPPHGRGAEEAAAVLAELAMSRGSRDNISVVVVELRRSTRA</sequence>
<evidence type="ECO:0000313" key="15">
    <source>
        <dbReference type="EMBL" id="MQL83784.1"/>
    </source>
</evidence>
<dbReference type="Pfam" id="PF00481">
    <property type="entry name" value="PP2C"/>
    <property type="match status" value="1"/>
</dbReference>
<feature type="compositionally biased region" description="Basic residues" evidence="13">
    <location>
        <begin position="7"/>
        <end position="16"/>
    </location>
</feature>
<dbReference type="Gene3D" id="3.60.40.10">
    <property type="entry name" value="PPM-type phosphatase domain"/>
    <property type="match status" value="1"/>
</dbReference>
<keyword evidence="6 12" id="KW-0378">Hydrolase</keyword>